<accession>A0A6A3CJ51</accession>
<keyword evidence="4" id="KW-0372">Hormone</keyword>
<dbReference type="GO" id="GO:0005576">
    <property type="term" value="C:extracellular region"/>
    <property type="evidence" value="ECO:0007669"/>
    <property type="project" value="UniProtKB-SubCell"/>
</dbReference>
<organism evidence="8 9">
    <name type="scientific">Hibiscus syriacus</name>
    <name type="common">Rose of Sharon</name>
    <dbReference type="NCBI Taxonomy" id="106335"/>
    <lineage>
        <taxon>Eukaryota</taxon>
        <taxon>Viridiplantae</taxon>
        <taxon>Streptophyta</taxon>
        <taxon>Embryophyta</taxon>
        <taxon>Tracheophyta</taxon>
        <taxon>Spermatophyta</taxon>
        <taxon>Magnoliopsida</taxon>
        <taxon>eudicotyledons</taxon>
        <taxon>Gunneridae</taxon>
        <taxon>Pentapetalae</taxon>
        <taxon>rosids</taxon>
        <taxon>malvids</taxon>
        <taxon>Malvales</taxon>
        <taxon>Malvaceae</taxon>
        <taxon>Malvoideae</taxon>
        <taxon>Hibiscus</taxon>
    </lineage>
</organism>
<dbReference type="Proteomes" id="UP000436088">
    <property type="component" value="Unassembled WGS sequence"/>
</dbReference>
<name>A0A6A3CJ51_HIBSY</name>
<protein>
    <submittedName>
        <fullName evidence="8">Uncharacterized protein</fullName>
    </submittedName>
</protein>
<reference evidence="8" key="1">
    <citation type="submission" date="2019-09" db="EMBL/GenBank/DDBJ databases">
        <title>Draft genome information of white flower Hibiscus syriacus.</title>
        <authorList>
            <person name="Kim Y.-M."/>
        </authorList>
    </citation>
    <scope>NUCLEOTIDE SEQUENCE [LARGE SCALE GENOMIC DNA]</scope>
    <source>
        <strain evidence="8">YM2019G1</strain>
    </source>
</reference>
<evidence type="ECO:0000256" key="7">
    <source>
        <dbReference type="SAM" id="SignalP"/>
    </source>
</evidence>
<dbReference type="Pfam" id="PF05498">
    <property type="entry name" value="RALF"/>
    <property type="match status" value="1"/>
</dbReference>
<evidence type="ECO:0000256" key="6">
    <source>
        <dbReference type="ARBA" id="ARBA00023157"/>
    </source>
</evidence>
<comment type="subcellular location">
    <subcellularLocation>
        <location evidence="1">Secreted</location>
    </subcellularLocation>
</comment>
<dbReference type="GO" id="GO:0040008">
    <property type="term" value="P:regulation of growth"/>
    <property type="evidence" value="ECO:0007669"/>
    <property type="project" value="UniProtKB-ARBA"/>
</dbReference>
<evidence type="ECO:0000313" key="9">
    <source>
        <dbReference type="Proteomes" id="UP000436088"/>
    </source>
</evidence>
<comment type="similarity">
    <text evidence="2">Belongs to the plant rapid alkalinization factor (RALF) family.</text>
</comment>
<dbReference type="AlphaFoldDB" id="A0A6A3CJ51"/>
<feature type="signal peptide" evidence="7">
    <location>
        <begin position="1"/>
        <end position="20"/>
    </location>
</feature>
<comment type="caution">
    <text evidence="8">The sequence shown here is derived from an EMBL/GenBank/DDBJ whole genome shotgun (WGS) entry which is preliminary data.</text>
</comment>
<dbReference type="GO" id="GO:0005179">
    <property type="term" value="F:hormone activity"/>
    <property type="evidence" value="ECO:0007669"/>
    <property type="project" value="UniProtKB-KW"/>
</dbReference>
<gene>
    <name evidence="8" type="ORF">F3Y22_tig00005459pilonHSYRG00323</name>
</gene>
<dbReference type="InterPro" id="IPR008801">
    <property type="entry name" value="RALF"/>
</dbReference>
<keyword evidence="9" id="KW-1185">Reference proteome</keyword>
<feature type="chain" id="PRO_5025514013" evidence="7">
    <location>
        <begin position="21"/>
        <end position="84"/>
    </location>
</feature>
<proteinExistence type="inferred from homology"/>
<evidence type="ECO:0000256" key="5">
    <source>
        <dbReference type="ARBA" id="ARBA00022729"/>
    </source>
</evidence>
<evidence type="ECO:0000256" key="3">
    <source>
        <dbReference type="ARBA" id="ARBA00022525"/>
    </source>
</evidence>
<keyword evidence="6" id="KW-1015">Disulfide bond</keyword>
<evidence type="ECO:0000256" key="2">
    <source>
        <dbReference type="ARBA" id="ARBA00009178"/>
    </source>
</evidence>
<keyword evidence="5 7" id="KW-0732">Signal</keyword>
<dbReference type="EMBL" id="VEPZ02000307">
    <property type="protein sequence ID" value="KAE8727592.1"/>
    <property type="molecule type" value="Genomic_DNA"/>
</dbReference>
<evidence type="ECO:0000256" key="4">
    <source>
        <dbReference type="ARBA" id="ARBA00022702"/>
    </source>
</evidence>
<sequence length="84" mass="8871">MADASGFPLVISVFLTTLIGTPLTVDSSGEHYISLVPAEAGCRASEAECMTNDEFDMDSEISRGPGVEANPYNRGCSTITHCRG</sequence>
<keyword evidence="3" id="KW-0964">Secreted</keyword>
<evidence type="ECO:0000256" key="1">
    <source>
        <dbReference type="ARBA" id="ARBA00004613"/>
    </source>
</evidence>
<evidence type="ECO:0000313" key="8">
    <source>
        <dbReference type="EMBL" id="KAE8727592.1"/>
    </source>
</evidence>